<dbReference type="EMBL" id="LANX01000001">
    <property type="protein sequence ID" value="KJV68984.1"/>
    <property type="molecule type" value="Genomic_DNA"/>
</dbReference>
<dbReference type="RefSeq" id="WP_045808801.1">
    <property type="nucleotide sequence ID" value="NZ_LANX01000001.1"/>
</dbReference>
<dbReference type="SUPFAM" id="SSF46609">
    <property type="entry name" value="Fe,Mn superoxide dismutase (SOD), N-terminal domain"/>
    <property type="match status" value="1"/>
</dbReference>
<dbReference type="Gene3D" id="3.55.40.20">
    <property type="entry name" value="Iron/manganese superoxide dismutase, C-terminal domain"/>
    <property type="match status" value="1"/>
</dbReference>
<dbReference type="Proteomes" id="UP000033562">
    <property type="component" value="Unassembled WGS sequence"/>
</dbReference>
<dbReference type="GO" id="GO:0046872">
    <property type="term" value="F:metal ion binding"/>
    <property type="evidence" value="ECO:0007669"/>
    <property type="project" value="UniProtKB-KW"/>
</dbReference>
<comment type="similarity">
    <text evidence="2 9">Belongs to the iron/manganese superoxide dismutase family.</text>
</comment>
<evidence type="ECO:0000259" key="11">
    <source>
        <dbReference type="Pfam" id="PF02777"/>
    </source>
</evidence>
<feature type="binding site" evidence="8">
    <location>
        <position position="24"/>
    </location>
    <ligand>
        <name>Mn(2+)</name>
        <dbReference type="ChEBI" id="CHEBI:29035"/>
    </ligand>
</feature>
<dbReference type="GO" id="GO:0004784">
    <property type="term" value="F:superoxide dismutase activity"/>
    <property type="evidence" value="ECO:0007669"/>
    <property type="project" value="UniProtKB-EC"/>
</dbReference>
<name>A0A0F3NPZ0_9RICK</name>
<dbReference type="InterPro" id="IPR036314">
    <property type="entry name" value="SOD_C_sf"/>
</dbReference>
<accession>A0A0F3NPZ0</accession>
<organism evidence="12 13">
    <name type="scientific">Candidatus Neoehrlichia procyonis str. RAC413</name>
    <dbReference type="NCBI Taxonomy" id="1359163"/>
    <lineage>
        <taxon>Bacteria</taxon>
        <taxon>Pseudomonadati</taxon>
        <taxon>Pseudomonadota</taxon>
        <taxon>Alphaproteobacteria</taxon>
        <taxon>Rickettsiales</taxon>
        <taxon>Anaplasmataceae</taxon>
        <taxon>Candidatus Neoehrlichia</taxon>
    </lineage>
</organism>
<evidence type="ECO:0000256" key="7">
    <source>
        <dbReference type="ARBA" id="ARBA00047393"/>
    </source>
</evidence>
<dbReference type="PIRSF" id="PIRSF000349">
    <property type="entry name" value="SODismutase"/>
    <property type="match status" value="1"/>
</dbReference>
<comment type="catalytic activity">
    <reaction evidence="7">
        <text>2 superoxide + 2 H(+) = H2O2 + O2</text>
        <dbReference type="Rhea" id="RHEA:20696"/>
        <dbReference type="ChEBI" id="CHEBI:15378"/>
        <dbReference type="ChEBI" id="CHEBI:15379"/>
        <dbReference type="ChEBI" id="CHEBI:16240"/>
        <dbReference type="ChEBI" id="CHEBI:18421"/>
        <dbReference type="EC" id="1.15.1.1"/>
    </reaction>
    <physiologicalReaction direction="left-to-right" evidence="7">
        <dbReference type="Rhea" id="RHEA:20697"/>
    </physiologicalReaction>
</comment>
<comment type="function">
    <text evidence="6">Destroys superoxide anion radicals which are normally produced within the cells and which are toxic to biological systems. Catalyzes the dismutation of superoxide anion radicals into O2 and H2O2 by successive reduction and oxidation of the transition metal ion at the active site.</text>
</comment>
<keyword evidence="5" id="KW-0408">Iron</keyword>
<comment type="cofactor">
    <cofactor evidence="1">
        <name>Fe(3+)</name>
        <dbReference type="ChEBI" id="CHEBI:29034"/>
    </cofactor>
</comment>
<evidence type="ECO:0000313" key="13">
    <source>
        <dbReference type="Proteomes" id="UP000033562"/>
    </source>
</evidence>
<comment type="caution">
    <text evidence="12">The sequence shown here is derived from an EMBL/GenBank/DDBJ whole genome shotgun (WGS) entry which is preliminary data.</text>
</comment>
<feature type="domain" description="Manganese/iron superoxide dismutase N-terminal" evidence="10">
    <location>
        <begin position="2"/>
        <end position="86"/>
    </location>
</feature>
<evidence type="ECO:0000259" key="10">
    <source>
        <dbReference type="Pfam" id="PF00081"/>
    </source>
</evidence>
<evidence type="ECO:0000313" key="12">
    <source>
        <dbReference type="EMBL" id="KJV68984.1"/>
    </source>
</evidence>
<dbReference type="Pfam" id="PF02777">
    <property type="entry name" value="Sod_Fe_C"/>
    <property type="match status" value="1"/>
</dbReference>
<dbReference type="Gene3D" id="1.10.287.990">
    <property type="entry name" value="Fe,Mn superoxide dismutase (SOD) domain"/>
    <property type="match status" value="1"/>
</dbReference>
<keyword evidence="3 8" id="KW-0479">Metal-binding</keyword>
<dbReference type="FunFam" id="1.10.287.990:FF:000002">
    <property type="entry name" value="Superoxide dismutase"/>
    <property type="match status" value="1"/>
</dbReference>
<reference evidence="12 13" key="1">
    <citation type="submission" date="2015-02" db="EMBL/GenBank/DDBJ databases">
        <title>Genome Sequencing of Rickettsiales.</title>
        <authorList>
            <person name="Daugherty S.C."/>
            <person name="Su Q."/>
            <person name="Abolude K."/>
            <person name="Beier-Sexton M."/>
            <person name="Carlyon J.A."/>
            <person name="Carter R."/>
            <person name="Day N.P."/>
            <person name="Dumler S.J."/>
            <person name="Dyachenko V."/>
            <person name="Godinez A."/>
            <person name="Kurtti T.J."/>
            <person name="Lichay M."/>
            <person name="Mullins K.E."/>
            <person name="Ott S."/>
            <person name="Pappas-Brown V."/>
            <person name="Paris D.H."/>
            <person name="Patel P."/>
            <person name="Richards A.L."/>
            <person name="Sadzewicz L."/>
            <person name="Sears K."/>
            <person name="Seidman D."/>
            <person name="Sengamalay N."/>
            <person name="Stenos J."/>
            <person name="Tallon L.J."/>
            <person name="Vincent G."/>
            <person name="Fraser C.M."/>
            <person name="Munderloh U."/>
            <person name="Dunning-Hotopp J.C."/>
        </authorList>
    </citation>
    <scope>NUCLEOTIDE SEQUENCE [LARGE SCALE GENOMIC DNA]</scope>
    <source>
        <strain evidence="12 13">RAC413</strain>
    </source>
</reference>
<dbReference type="PATRIC" id="fig|1359163.3.peg.346"/>
<dbReference type="PANTHER" id="PTHR42769:SF3">
    <property type="entry name" value="SUPEROXIDE DISMUTASE [FE] 2, CHLOROPLASTIC"/>
    <property type="match status" value="1"/>
</dbReference>
<keyword evidence="4 9" id="KW-0560">Oxidoreductase</keyword>
<evidence type="ECO:0000256" key="9">
    <source>
        <dbReference type="RuleBase" id="RU000414"/>
    </source>
</evidence>
<evidence type="ECO:0000256" key="6">
    <source>
        <dbReference type="ARBA" id="ARBA00024318"/>
    </source>
</evidence>
<feature type="binding site" evidence="8">
    <location>
        <position position="163"/>
    </location>
    <ligand>
        <name>Mn(2+)</name>
        <dbReference type="ChEBI" id="CHEBI:29035"/>
    </ligand>
</feature>
<feature type="binding site" evidence="8">
    <location>
        <position position="78"/>
    </location>
    <ligand>
        <name>Mn(2+)</name>
        <dbReference type="ChEBI" id="CHEBI:29035"/>
    </ligand>
</feature>
<dbReference type="PANTHER" id="PTHR42769">
    <property type="entry name" value="SUPEROXIDE DISMUTASE"/>
    <property type="match status" value="1"/>
</dbReference>
<proteinExistence type="inferred from homology"/>
<protein>
    <recommendedName>
        <fullName evidence="9">Superoxide dismutase</fullName>
        <ecNumber evidence="9">1.15.1.1</ecNumber>
    </recommendedName>
</protein>
<dbReference type="InterPro" id="IPR036324">
    <property type="entry name" value="Mn/Fe_SOD_N_sf"/>
</dbReference>
<dbReference type="Pfam" id="PF00081">
    <property type="entry name" value="Sod_Fe_N"/>
    <property type="match status" value="1"/>
</dbReference>
<dbReference type="InterPro" id="IPR019832">
    <property type="entry name" value="Mn/Fe_SOD_C"/>
</dbReference>
<dbReference type="STRING" id="1359163.NLO413_0356"/>
<evidence type="ECO:0000256" key="4">
    <source>
        <dbReference type="ARBA" id="ARBA00023002"/>
    </source>
</evidence>
<gene>
    <name evidence="12" type="primary">sodB</name>
    <name evidence="12" type="ORF">NLO413_0356</name>
</gene>
<dbReference type="AlphaFoldDB" id="A0A0F3NPZ0"/>
<feature type="binding site" evidence="8">
    <location>
        <position position="167"/>
    </location>
    <ligand>
        <name>Mn(2+)</name>
        <dbReference type="ChEBI" id="CHEBI:29035"/>
    </ligand>
</feature>
<evidence type="ECO:0000256" key="8">
    <source>
        <dbReference type="PIRSR" id="PIRSR000349-1"/>
    </source>
</evidence>
<keyword evidence="13" id="KW-1185">Reference proteome</keyword>
<evidence type="ECO:0000256" key="5">
    <source>
        <dbReference type="ARBA" id="ARBA00023004"/>
    </source>
</evidence>
<feature type="domain" description="Manganese/iron superoxide dismutase C-terminal" evidence="11">
    <location>
        <begin position="94"/>
        <end position="196"/>
    </location>
</feature>
<sequence length="206" mass="24231">MFDLMPLPYDNLEPYISAKILDYHYNKHHRGYVNNLNKLVQGTEFKDLSNVDLEDIIKRSYNNGAKAIFNNAGQVWNHDFYWQSMKKCGGGEPVKELSDKINADFGNIEEFINIFSISGQSQFGSGWTWLIYDMNDDKLKVTSTSNAESPLLFDNQYPLITMDVWEHAYYLDYFNVRANYIEVFLRNLINWDFALQRLQNCFDKKK</sequence>
<dbReference type="EC" id="1.15.1.1" evidence="9"/>
<dbReference type="InterPro" id="IPR019833">
    <property type="entry name" value="Mn/Fe_SOD_BS"/>
</dbReference>
<evidence type="ECO:0000256" key="2">
    <source>
        <dbReference type="ARBA" id="ARBA00008714"/>
    </source>
</evidence>
<dbReference type="PROSITE" id="PS00088">
    <property type="entry name" value="SOD_MN"/>
    <property type="match status" value="1"/>
</dbReference>
<dbReference type="InterPro" id="IPR001189">
    <property type="entry name" value="Mn/Fe_SOD"/>
</dbReference>
<dbReference type="InterPro" id="IPR019831">
    <property type="entry name" value="Mn/Fe_SOD_N"/>
</dbReference>
<dbReference type="SUPFAM" id="SSF54719">
    <property type="entry name" value="Fe,Mn superoxide dismutase (SOD), C-terminal domain"/>
    <property type="match status" value="1"/>
</dbReference>
<evidence type="ECO:0000256" key="1">
    <source>
        <dbReference type="ARBA" id="ARBA00001965"/>
    </source>
</evidence>
<evidence type="ECO:0000256" key="3">
    <source>
        <dbReference type="ARBA" id="ARBA00022723"/>
    </source>
</evidence>
<comment type="function">
    <text evidence="9">Destroys radicals which are normally produced within the cells and which are toxic to biological systems.</text>
</comment>
<dbReference type="OrthoDB" id="9803125at2"/>
<dbReference type="PRINTS" id="PR01703">
    <property type="entry name" value="MNSODISMTASE"/>
</dbReference>